<proteinExistence type="predicted"/>
<dbReference type="Proteomes" id="UP000034704">
    <property type="component" value="Unassembled WGS sequence"/>
</dbReference>
<name>A0A0G1BMY0_9BACT</name>
<evidence type="ECO:0000313" key="2">
    <source>
        <dbReference type="Proteomes" id="UP000034704"/>
    </source>
</evidence>
<protein>
    <submittedName>
        <fullName evidence="1">Uncharacterized protein</fullName>
    </submittedName>
</protein>
<organism evidence="1 2">
    <name type="scientific">Candidatus Nomurabacteria bacterium GW2011_GWC2_42_20</name>
    <dbReference type="NCBI Taxonomy" id="1618756"/>
    <lineage>
        <taxon>Bacteria</taxon>
        <taxon>Candidatus Nomuraibacteriota</taxon>
    </lineage>
</organism>
<comment type="caution">
    <text evidence="1">The sequence shown here is derived from an EMBL/GenBank/DDBJ whole genome shotgun (WGS) entry which is preliminary data.</text>
</comment>
<accession>A0A0G1BMY0</accession>
<gene>
    <name evidence="1" type="ORF">UV12_C0006G0025</name>
</gene>
<dbReference type="AlphaFoldDB" id="A0A0G1BMY0"/>
<evidence type="ECO:0000313" key="1">
    <source>
        <dbReference type="EMBL" id="KKS47601.1"/>
    </source>
</evidence>
<reference evidence="1 2" key="1">
    <citation type="journal article" date="2015" name="Nature">
        <title>rRNA introns, odd ribosomes, and small enigmatic genomes across a large radiation of phyla.</title>
        <authorList>
            <person name="Brown C.T."/>
            <person name="Hug L.A."/>
            <person name="Thomas B.C."/>
            <person name="Sharon I."/>
            <person name="Castelle C.J."/>
            <person name="Singh A."/>
            <person name="Wilkins M.J."/>
            <person name="Williams K.H."/>
            <person name="Banfield J.F."/>
        </authorList>
    </citation>
    <scope>NUCLEOTIDE SEQUENCE [LARGE SCALE GENOMIC DNA]</scope>
</reference>
<dbReference type="STRING" id="1618756.UV12_C0006G0025"/>
<sequence>MNKKTNNTVSYENDSFIINTGSYKEEAVSKNEVFVVDSIQYPSSKIVRTVIRSTNGISTLHSVKKYRD</sequence>
<dbReference type="EMBL" id="LCDG01000006">
    <property type="protein sequence ID" value="KKS47601.1"/>
    <property type="molecule type" value="Genomic_DNA"/>
</dbReference>